<organism evidence="1 2">
    <name type="scientific">Nephila pilipes</name>
    <name type="common">Giant wood spider</name>
    <name type="synonym">Nephila maculata</name>
    <dbReference type="NCBI Taxonomy" id="299642"/>
    <lineage>
        <taxon>Eukaryota</taxon>
        <taxon>Metazoa</taxon>
        <taxon>Ecdysozoa</taxon>
        <taxon>Arthropoda</taxon>
        <taxon>Chelicerata</taxon>
        <taxon>Arachnida</taxon>
        <taxon>Araneae</taxon>
        <taxon>Araneomorphae</taxon>
        <taxon>Entelegynae</taxon>
        <taxon>Araneoidea</taxon>
        <taxon>Nephilidae</taxon>
        <taxon>Nephila</taxon>
    </lineage>
</organism>
<dbReference type="EMBL" id="BMAW01043062">
    <property type="protein sequence ID" value="GFS37366.1"/>
    <property type="molecule type" value="Genomic_DNA"/>
</dbReference>
<evidence type="ECO:0000313" key="1">
    <source>
        <dbReference type="EMBL" id="GFS37366.1"/>
    </source>
</evidence>
<gene>
    <name evidence="1" type="primary">NCL1_39329</name>
    <name evidence="1" type="ORF">NPIL_415601</name>
</gene>
<reference evidence="1" key="1">
    <citation type="submission" date="2020-08" db="EMBL/GenBank/DDBJ databases">
        <title>Multicomponent nature underlies the extraordinary mechanical properties of spider dragline silk.</title>
        <authorList>
            <person name="Kono N."/>
            <person name="Nakamura H."/>
            <person name="Mori M."/>
            <person name="Yoshida Y."/>
            <person name="Ohtoshi R."/>
            <person name="Malay A.D."/>
            <person name="Moran D.A.P."/>
            <person name="Tomita M."/>
            <person name="Numata K."/>
            <person name="Arakawa K."/>
        </authorList>
    </citation>
    <scope>NUCLEOTIDE SEQUENCE</scope>
</reference>
<sequence length="401" mass="45779">MLCVTIQVHRHILSSQCYIRYEDDFNTVDSLRVSCMPSKLSLSLLRGIEIIREVHITAPTNFFIPSSLSTDQIVTVDSGPTLLCPVSQTSSNHWTADLCFRLQVSNLEKLFRSNIEIPVDVKNFFRERFQKHKRWDLLCGSCGYTLSEKSVSFESLKEYSESELSEGWFCHRTISNPVPQLSSQVLYMDDVSFYLDHHVFKSQDHPQEPFVNSNLMNSMKCPDCGILLSVEKTHLSLRRFFFDKLMVTNSSVNEDPAKYVHEIAILSFWSLVEKSLASSIICKLFLYNKEKDLCLLLWIPTKKIGQFQLTGSAEDFPLETCLEMAEVYKVLYFVGDSSSDNVLSWRHDFTVDYYCVSNTLIKTVVEILRASSKHSPQAATSDGFLHGCLLPCNGANKCIIF</sequence>
<name>A0A8X6IAJ2_NEPPI</name>
<protein>
    <recommendedName>
        <fullName evidence="3">HECT-type E3 ubiquitin transferase E3D</fullName>
    </recommendedName>
</protein>
<proteinExistence type="predicted"/>
<accession>A0A8X6IAJ2</accession>
<evidence type="ECO:0008006" key="3">
    <source>
        <dbReference type="Google" id="ProtNLM"/>
    </source>
</evidence>
<dbReference type="AlphaFoldDB" id="A0A8X6IAJ2"/>
<dbReference type="OrthoDB" id="6415594at2759"/>
<dbReference type="Proteomes" id="UP000887013">
    <property type="component" value="Unassembled WGS sequence"/>
</dbReference>
<evidence type="ECO:0000313" key="2">
    <source>
        <dbReference type="Proteomes" id="UP000887013"/>
    </source>
</evidence>
<comment type="caution">
    <text evidence="1">The sequence shown here is derived from an EMBL/GenBank/DDBJ whole genome shotgun (WGS) entry which is preliminary data.</text>
</comment>
<keyword evidence="2" id="KW-1185">Reference proteome</keyword>